<dbReference type="SUPFAM" id="SSF82771">
    <property type="entry name" value="GIY-YIG endonuclease"/>
    <property type="match status" value="1"/>
</dbReference>
<dbReference type="GO" id="GO:0004519">
    <property type="term" value="F:endonuclease activity"/>
    <property type="evidence" value="ECO:0007669"/>
    <property type="project" value="UniProtKB-KW"/>
</dbReference>
<protein>
    <submittedName>
        <fullName evidence="2">GIY-YIG endonuclease</fullName>
    </submittedName>
</protein>
<evidence type="ECO:0000259" key="1">
    <source>
        <dbReference type="PROSITE" id="PS50164"/>
    </source>
</evidence>
<evidence type="ECO:0000313" key="2">
    <source>
        <dbReference type="EMBL" id="AHX82982.1"/>
    </source>
</evidence>
<gene>
    <name evidence="2" type="ORF">SBORM_0003</name>
</gene>
<dbReference type="Gene3D" id="3.40.1440.10">
    <property type="entry name" value="GIY-YIG endonuclease"/>
    <property type="match status" value="1"/>
</dbReference>
<sequence>MRQTLSCRHTNKYKYKVRINNNNNNNNNNSLVPNTFTSATADVKLVSPVKFYENAEVFKDEVLKDNRDQSGVYRWVNNLNGKTYVGSGVNLAKRLGSYYNKKELSRNPRPILDALLKYGYNNFTLEILEYCPKTILLEREQFYLDLLVPEYNILKHAYSLLGFKHSQESIEKLKAKIISPEHKEILSAVHKGKLVSDETKNKLAAATASYRKNNPLTPEALANIKAKTLAREGVFVSVLNTETNEVKEFTNQTEAGVFLGVTRQAIYNAVKRGSPINGIYLITKT</sequence>
<dbReference type="PROSITE" id="PS50164">
    <property type="entry name" value="GIY_YIG"/>
    <property type="match status" value="1"/>
</dbReference>
<dbReference type="GeneID" id="20497943"/>
<dbReference type="InterPro" id="IPR035901">
    <property type="entry name" value="GIY-YIG_endonuc_sf"/>
</dbReference>
<dbReference type="SMART" id="SM00465">
    <property type="entry name" value="GIYc"/>
    <property type="match status" value="1"/>
</dbReference>
<keyword evidence="2" id="KW-0540">Nuclease</keyword>
<feature type="domain" description="GIY-YIG" evidence="1">
    <location>
        <begin position="68"/>
        <end position="153"/>
    </location>
</feature>
<dbReference type="RefSeq" id="YP_009072317.1">
    <property type="nucleotide sequence ID" value="NC_025200.1"/>
</dbReference>
<dbReference type="InterPro" id="IPR006350">
    <property type="entry name" value="Intron_endoG1"/>
</dbReference>
<keyword evidence="2" id="KW-0378">Hydrolase</keyword>
<dbReference type="CDD" id="cd10445">
    <property type="entry name" value="GIY-YIG_bI1_like"/>
    <property type="match status" value="1"/>
</dbReference>
<accession>A0A088CAJ5</accession>
<dbReference type="SMART" id="SM00497">
    <property type="entry name" value="IENR1"/>
    <property type="match status" value="1"/>
</dbReference>
<organism evidence="2">
    <name type="scientific">Sclerotinia borealis</name>
    <dbReference type="NCBI Taxonomy" id="77105"/>
    <lineage>
        <taxon>Eukaryota</taxon>
        <taxon>Fungi</taxon>
        <taxon>Dikarya</taxon>
        <taxon>Ascomycota</taxon>
        <taxon>Pezizomycotina</taxon>
        <taxon>Leotiomycetes</taxon>
        <taxon>Helotiales</taxon>
        <taxon>Sclerotiniaceae</taxon>
        <taxon>Sclerotinia</taxon>
    </lineage>
</organism>
<dbReference type="EMBL" id="KJ434027">
    <property type="protein sequence ID" value="AHX82982.1"/>
    <property type="molecule type" value="Genomic_DNA"/>
</dbReference>
<keyword evidence="2" id="KW-0496">Mitochondrion</keyword>
<geneLocation type="mitochondrion" evidence="2"/>
<dbReference type="InterPro" id="IPR003647">
    <property type="entry name" value="Intron_nuc_1_rpt"/>
</dbReference>
<keyword evidence="2" id="KW-0255">Endonuclease</keyword>
<proteinExistence type="predicted"/>
<dbReference type="InterPro" id="IPR000305">
    <property type="entry name" value="GIY-YIG_endonuc"/>
</dbReference>
<dbReference type="Pfam" id="PF01541">
    <property type="entry name" value="GIY-YIG"/>
    <property type="match status" value="1"/>
</dbReference>
<name>A0A088CAJ5_9HELO</name>
<reference evidence="2" key="1">
    <citation type="journal article" date="2014" name="PLoS ONE">
        <title>The 203 kbp Mitochondrial Genome of the Phytopathogenic Fungus Sclerotinia borealis Reveals Multiple Invasions of Introns and Genomic Duplications.</title>
        <authorList>
            <person name="Mardanov A.V."/>
            <person name="Beletsky A.V."/>
            <person name="Kadnikov V.V."/>
            <person name="Ignatov A.N."/>
            <person name="Ravin N.V."/>
        </authorList>
    </citation>
    <scope>NUCLEOTIDE SEQUENCE</scope>
    <source>
        <strain evidence="2">F-4128</strain>
    </source>
</reference>
<dbReference type="AlphaFoldDB" id="A0A088CAJ5"/>
<dbReference type="NCBIfam" id="TIGR01453">
    <property type="entry name" value="grpIintron_endo"/>
    <property type="match status" value="1"/>
</dbReference>